<feature type="domain" description="ELMO" evidence="5">
    <location>
        <begin position="279"/>
        <end position="448"/>
    </location>
</feature>
<name>A0A8C7XQJ7_9TELE</name>
<dbReference type="Proteomes" id="UP000694383">
    <property type="component" value="Unplaced"/>
</dbReference>
<dbReference type="InterPro" id="IPR001849">
    <property type="entry name" value="PH_domain"/>
</dbReference>
<dbReference type="Pfam" id="PF04727">
    <property type="entry name" value="ELMO_CED12"/>
    <property type="match status" value="1"/>
</dbReference>
<sequence>MPPPADIVKVAIEWPGANAQLIEMDQVGIYANNCRVRAKVNRIQTVMLFDSQQARAARQLLERIQSHSIDARLEALKELAKLSADPTFAAEYINMEGIGTLARLVESGTHFGEMLAFTLTAFLELMDHGIVSWDLISISFIKQIAGYVNQPMVDVSILQRSLAILESMVLNSHSLYHRVAQEITVGQLIGHLQVSNQEIQTYAIALINALFLKAPEDRRQEMASTLAQKHLRSIILNHVIRGNRPIKAEMAHQLYVLQVLTFNLLEERMMTKMDPNDQAQRDIIFELRRIAFDGESDPTGTEKRKATYTKDYKMLGFTNHVNPAMDFTQTPPGMLALDNMLYLAKVHQDTYIRIVLENSSREDKHECPFGRCAIELTRTLCEILQVGELPNEGCNDYHPMFFTHDRAWEEFFCVCIQLLNKTWKEMRATSEDFNKVMQVVREQITRALAMKPSSIDQLKNKLRGLNYSEILRLRQSERMSQDDLHSPPIIELRERILPEILELIKQQRLNRLCEGSCFRKLGNRRRQEKFWFCRLSLNHKVLHYGDLDESPQGEVPFELLSDKIPVSDIKSVLTGKDCPHMKEKSALKQNKEVLELAFSVLYDPDETLNFVAPNKYEYCIWTDGLCALLGREMGSDLTRSDLDTLISMEMKLRLLDLENITIPEAPPPVPKEPSSYNFTYNYS</sequence>
<keyword evidence="7" id="KW-1185">Reference proteome</keyword>
<dbReference type="InterPro" id="IPR050868">
    <property type="entry name" value="ELMO_domain-containing"/>
</dbReference>
<dbReference type="InterPro" id="IPR024574">
    <property type="entry name" value="ELMO_ARM"/>
</dbReference>
<dbReference type="GO" id="GO:0006915">
    <property type="term" value="P:apoptotic process"/>
    <property type="evidence" value="ECO:0007669"/>
    <property type="project" value="UniProtKB-KW"/>
</dbReference>
<protein>
    <submittedName>
        <fullName evidence="6">Engulfment and cell motility 2</fullName>
    </submittedName>
</protein>
<dbReference type="AlphaFoldDB" id="A0A8C7XQJ7"/>
<evidence type="ECO:0000313" key="7">
    <source>
        <dbReference type="Proteomes" id="UP000694383"/>
    </source>
</evidence>
<dbReference type="GO" id="GO:0048870">
    <property type="term" value="P:cell motility"/>
    <property type="evidence" value="ECO:0007669"/>
    <property type="project" value="TreeGrafter"/>
</dbReference>
<dbReference type="Gene3D" id="6.10.250.810">
    <property type="match status" value="1"/>
</dbReference>
<evidence type="ECO:0000256" key="2">
    <source>
        <dbReference type="ARBA" id="ARBA00022907"/>
    </source>
</evidence>
<evidence type="ECO:0000259" key="5">
    <source>
        <dbReference type="PROSITE" id="PS51335"/>
    </source>
</evidence>
<keyword evidence="1" id="KW-0053">Apoptosis</keyword>
<dbReference type="InterPro" id="IPR011993">
    <property type="entry name" value="PH-like_dom_sf"/>
</dbReference>
<keyword evidence="3" id="KW-0729">SH3-binding</keyword>
<evidence type="ECO:0000256" key="4">
    <source>
        <dbReference type="ARBA" id="ARBA00024863"/>
    </source>
</evidence>
<evidence type="ECO:0000256" key="3">
    <source>
        <dbReference type="ARBA" id="ARBA00023036"/>
    </source>
</evidence>
<dbReference type="GeneTree" id="ENSGT00940000159236"/>
<dbReference type="InterPro" id="IPR016024">
    <property type="entry name" value="ARM-type_fold"/>
</dbReference>
<dbReference type="GO" id="GO:0007015">
    <property type="term" value="P:actin filament organization"/>
    <property type="evidence" value="ECO:0007669"/>
    <property type="project" value="TreeGrafter"/>
</dbReference>
<dbReference type="Pfam" id="PF11841">
    <property type="entry name" value="ELMO_ARM"/>
    <property type="match status" value="1"/>
</dbReference>
<dbReference type="GO" id="GO:0017124">
    <property type="term" value="F:SH3 domain binding"/>
    <property type="evidence" value="ECO:0007669"/>
    <property type="project" value="UniProtKB-KW"/>
</dbReference>
<keyword evidence="2" id="KW-0581">Phagocytosis</keyword>
<dbReference type="GO" id="GO:0006909">
    <property type="term" value="P:phagocytosis"/>
    <property type="evidence" value="ECO:0007669"/>
    <property type="project" value="UniProtKB-KW"/>
</dbReference>
<dbReference type="SUPFAM" id="SSF48371">
    <property type="entry name" value="ARM repeat"/>
    <property type="match status" value="1"/>
</dbReference>
<dbReference type="Gene3D" id="2.30.29.30">
    <property type="entry name" value="Pleckstrin-homology domain (PH domain)/Phosphotyrosine-binding domain (PTB)"/>
    <property type="match status" value="1"/>
</dbReference>
<organism evidence="6 7">
    <name type="scientific">Oryzias sinensis</name>
    <name type="common">Chinese medaka</name>
    <dbReference type="NCBI Taxonomy" id="183150"/>
    <lineage>
        <taxon>Eukaryota</taxon>
        <taxon>Metazoa</taxon>
        <taxon>Chordata</taxon>
        <taxon>Craniata</taxon>
        <taxon>Vertebrata</taxon>
        <taxon>Euteleostomi</taxon>
        <taxon>Actinopterygii</taxon>
        <taxon>Neopterygii</taxon>
        <taxon>Teleostei</taxon>
        <taxon>Neoteleostei</taxon>
        <taxon>Acanthomorphata</taxon>
        <taxon>Ovalentaria</taxon>
        <taxon>Atherinomorphae</taxon>
        <taxon>Beloniformes</taxon>
        <taxon>Adrianichthyidae</taxon>
        <taxon>Oryziinae</taxon>
        <taxon>Oryzias</taxon>
    </lineage>
</organism>
<dbReference type="Gene3D" id="1.25.10.10">
    <property type="entry name" value="Leucine-rich Repeat Variant"/>
    <property type="match status" value="1"/>
</dbReference>
<dbReference type="InterPro" id="IPR006816">
    <property type="entry name" value="ELMO_dom"/>
</dbReference>
<dbReference type="PANTHER" id="PTHR12771:SF8">
    <property type="entry name" value="ENGULFMENT AND CELL MOTILITY PROTEIN 2"/>
    <property type="match status" value="1"/>
</dbReference>
<dbReference type="Pfam" id="PF16457">
    <property type="entry name" value="PH_12"/>
    <property type="match status" value="1"/>
</dbReference>
<dbReference type="PROSITE" id="PS51335">
    <property type="entry name" value="ELMO"/>
    <property type="match status" value="1"/>
</dbReference>
<dbReference type="InterPro" id="IPR011989">
    <property type="entry name" value="ARM-like"/>
</dbReference>
<dbReference type="CDD" id="cd13359">
    <property type="entry name" value="PH_ELMO1_CED-12"/>
    <property type="match status" value="1"/>
</dbReference>
<comment type="function">
    <text evidence="4">Involved in cytoskeletal rearrangements required for phagocytosis of apoptotic cells and cell motility. Acts in association with DOCK1 and CRK. Was initially proposed to be required in complex with DOCK1 to activate Rac Rho small GTPases. May enhance the guanine nucleotide exchange factor (GEF) activity of DOCK1.</text>
</comment>
<reference evidence="6" key="1">
    <citation type="submission" date="2025-08" db="UniProtKB">
        <authorList>
            <consortium name="Ensembl"/>
        </authorList>
    </citation>
    <scope>IDENTIFICATION</scope>
</reference>
<reference evidence="6" key="2">
    <citation type="submission" date="2025-09" db="UniProtKB">
        <authorList>
            <consortium name="Ensembl"/>
        </authorList>
    </citation>
    <scope>IDENTIFICATION</scope>
</reference>
<evidence type="ECO:0000256" key="1">
    <source>
        <dbReference type="ARBA" id="ARBA00022703"/>
    </source>
</evidence>
<dbReference type="SUPFAM" id="SSF50729">
    <property type="entry name" value="PH domain-like"/>
    <property type="match status" value="1"/>
</dbReference>
<accession>A0A8C7XQJ7</accession>
<dbReference type="FunFam" id="2.30.29.30:FF:000053">
    <property type="entry name" value="Engulfment and cell motility protein 1"/>
    <property type="match status" value="1"/>
</dbReference>
<dbReference type="PANTHER" id="PTHR12771">
    <property type="entry name" value="ENGULFMENT AND CELL MOTILITY"/>
    <property type="match status" value="1"/>
</dbReference>
<dbReference type="Ensembl" id="ENSOSIT00000018025.1">
    <property type="protein sequence ID" value="ENSOSIP00000017055.1"/>
    <property type="gene ID" value="ENSOSIG00000005745.1"/>
</dbReference>
<evidence type="ECO:0000313" key="6">
    <source>
        <dbReference type="Ensembl" id="ENSOSIP00000017055.1"/>
    </source>
</evidence>
<proteinExistence type="predicted"/>